<proteinExistence type="predicted"/>
<keyword evidence="1" id="KW-0472">Membrane</keyword>
<name>A0A6M0K6I2_9GAMM</name>
<gene>
    <name evidence="2" type="ORF">G3446_26815</name>
</gene>
<sequence length="164" mass="18426">MYPEIIVAFAVRLFSIFLAIYSLQFIASMASHLRALDGVSFIYLVTALSMMAISFLLWSFPSIVARKLIGSYPGNDLENLKIFADIKQVQLASISILTIYLLFNVVSDLVMYFSVLALMAKRQGVPLELSLEYKASMIATVAELVFVLFLLLRKRQVISLLSRC</sequence>
<keyword evidence="1" id="KW-0812">Transmembrane</keyword>
<organism evidence="2 3">
    <name type="scientific">Thiorhodococcus minor</name>
    <dbReference type="NCBI Taxonomy" id="57489"/>
    <lineage>
        <taxon>Bacteria</taxon>
        <taxon>Pseudomonadati</taxon>
        <taxon>Pseudomonadota</taxon>
        <taxon>Gammaproteobacteria</taxon>
        <taxon>Chromatiales</taxon>
        <taxon>Chromatiaceae</taxon>
        <taxon>Thiorhodococcus</taxon>
    </lineage>
</organism>
<keyword evidence="1" id="KW-1133">Transmembrane helix</keyword>
<evidence type="ECO:0000313" key="3">
    <source>
        <dbReference type="Proteomes" id="UP000483379"/>
    </source>
</evidence>
<accession>A0A6M0K6I2</accession>
<reference evidence="2 3" key="1">
    <citation type="submission" date="2020-02" db="EMBL/GenBank/DDBJ databases">
        <title>Genome sequences of Thiorhodococcus mannitoliphagus and Thiorhodococcus minor, purple sulfur photosynthetic bacteria in the gammaproteobacterial family, Chromatiaceae.</title>
        <authorList>
            <person name="Aviles F.A."/>
            <person name="Meyer T.E."/>
            <person name="Kyndt J.A."/>
        </authorList>
    </citation>
    <scope>NUCLEOTIDE SEQUENCE [LARGE SCALE GENOMIC DNA]</scope>
    <source>
        <strain evidence="2 3">DSM 11518</strain>
    </source>
</reference>
<keyword evidence="3" id="KW-1185">Reference proteome</keyword>
<feature type="transmembrane region" description="Helical" evidence="1">
    <location>
        <begin position="39"/>
        <end position="58"/>
    </location>
</feature>
<feature type="transmembrane region" description="Helical" evidence="1">
    <location>
        <begin position="7"/>
        <end position="27"/>
    </location>
</feature>
<feature type="transmembrane region" description="Helical" evidence="1">
    <location>
        <begin position="91"/>
        <end position="113"/>
    </location>
</feature>
<dbReference type="AlphaFoldDB" id="A0A6M0K6I2"/>
<comment type="caution">
    <text evidence="2">The sequence shown here is derived from an EMBL/GenBank/DDBJ whole genome shotgun (WGS) entry which is preliminary data.</text>
</comment>
<dbReference type="Proteomes" id="UP000483379">
    <property type="component" value="Unassembled WGS sequence"/>
</dbReference>
<dbReference type="EMBL" id="JAAIJQ010000262">
    <property type="protein sequence ID" value="NEV65386.1"/>
    <property type="molecule type" value="Genomic_DNA"/>
</dbReference>
<feature type="transmembrane region" description="Helical" evidence="1">
    <location>
        <begin position="133"/>
        <end position="152"/>
    </location>
</feature>
<protein>
    <submittedName>
        <fullName evidence="2">Uncharacterized protein</fullName>
    </submittedName>
</protein>
<dbReference type="RefSeq" id="WP_164456698.1">
    <property type="nucleotide sequence ID" value="NZ_JAAIJQ010000262.1"/>
</dbReference>
<evidence type="ECO:0000256" key="1">
    <source>
        <dbReference type="SAM" id="Phobius"/>
    </source>
</evidence>
<evidence type="ECO:0000313" key="2">
    <source>
        <dbReference type="EMBL" id="NEV65386.1"/>
    </source>
</evidence>